<keyword evidence="8" id="KW-1185">Reference proteome</keyword>
<dbReference type="PANTHER" id="PTHR10209:SF776">
    <property type="entry name" value="2OG-FE(II) OXYGENASE FAMILY OXIDOREDUCTASE"/>
    <property type="match status" value="1"/>
</dbReference>
<dbReference type="FunFam" id="2.60.120.330:FF:000005">
    <property type="entry name" value="1-aminocyclopropane-1-carboxylate oxidase homolog 1"/>
    <property type="match status" value="1"/>
</dbReference>
<dbReference type="PANTHER" id="PTHR10209">
    <property type="entry name" value="OXIDOREDUCTASE, 2OG-FE II OXYGENASE FAMILY PROTEIN"/>
    <property type="match status" value="1"/>
</dbReference>
<dbReference type="GO" id="GO:0046872">
    <property type="term" value="F:metal ion binding"/>
    <property type="evidence" value="ECO:0007669"/>
    <property type="project" value="UniProtKB-KW"/>
</dbReference>
<dbReference type="PROSITE" id="PS51471">
    <property type="entry name" value="FE2OG_OXY"/>
    <property type="match status" value="1"/>
</dbReference>
<dbReference type="InterPro" id="IPR044861">
    <property type="entry name" value="IPNS-like_FE2OG_OXY"/>
</dbReference>
<dbReference type="Gene3D" id="2.60.120.330">
    <property type="entry name" value="B-lactam Antibiotic, Isopenicillin N Synthase, Chain"/>
    <property type="match status" value="1"/>
</dbReference>
<dbReference type="Gramene" id="Kaladp0082s0189.1.v1.1">
    <property type="protein sequence ID" value="Kaladp0082s0189.1.v1.1"/>
    <property type="gene ID" value="Kaladp0082s0189.v1.1"/>
</dbReference>
<dbReference type="GO" id="GO:0051213">
    <property type="term" value="F:dioxygenase activity"/>
    <property type="evidence" value="ECO:0007669"/>
    <property type="project" value="UniProtKB-ARBA"/>
</dbReference>
<evidence type="ECO:0000256" key="1">
    <source>
        <dbReference type="ARBA" id="ARBA00008056"/>
    </source>
</evidence>
<protein>
    <recommendedName>
        <fullName evidence="6">Fe2OG dioxygenase domain-containing protein</fullName>
    </recommendedName>
</protein>
<dbReference type="Proteomes" id="UP000594263">
    <property type="component" value="Unplaced"/>
</dbReference>
<dbReference type="InterPro" id="IPR027443">
    <property type="entry name" value="IPNS-like_sf"/>
</dbReference>
<sequence>MTATSPATNSPSAYDRSKDLVAFDETQTGVKGLVDSGVTVVPRIFIRPADEIAADFPISDGDNEFAVPVADLSVNREDLISKIRRAAAEVGFFQVVNHGVPNEVLERMLAATRRFHELPGETKKRFYWRGGGRKFTYVSNFDLYKSKYANWRDTTFCSMAPDPVDPQQLPEVVRDEMMEYSAQVTKLALVLFELLSLGLGLEGDYLKNIDCAMGHAILCHYYPACPEPELTMGTTKHSDPDFLTILLQDHIGGLQVLYKDRWVNVPPLPGALVVNIGDLLQLISNDMYKSVEHRVLANHVGSRTSVACFFTPHLYPTARLYGPIQEILSETSPPVYRETTIPDFVKYYDSKGLDGKSALSHFKL</sequence>
<dbReference type="Pfam" id="PF03171">
    <property type="entry name" value="2OG-FeII_Oxy"/>
    <property type="match status" value="1"/>
</dbReference>
<comment type="similarity">
    <text evidence="1 5">Belongs to the iron/ascorbate-dependent oxidoreductase family.</text>
</comment>
<evidence type="ECO:0000259" key="6">
    <source>
        <dbReference type="PROSITE" id="PS51471"/>
    </source>
</evidence>
<keyword evidence="2 5" id="KW-0479">Metal-binding</keyword>
<dbReference type="InterPro" id="IPR005123">
    <property type="entry name" value="Oxoglu/Fe-dep_dioxygenase_dom"/>
</dbReference>
<keyword evidence="4 5" id="KW-0408">Iron</keyword>
<keyword evidence="3 5" id="KW-0560">Oxidoreductase</keyword>
<dbReference type="EnsemblPlants" id="Kaladp0082s0189.1.v1.1">
    <property type="protein sequence ID" value="Kaladp0082s0189.1.v1.1"/>
    <property type="gene ID" value="Kaladp0082s0189.v1.1"/>
</dbReference>
<evidence type="ECO:0000256" key="3">
    <source>
        <dbReference type="ARBA" id="ARBA00023002"/>
    </source>
</evidence>
<dbReference type="AlphaFoldDB" id="A0A7N0USK9"/>
<dbReference type="OMA" id="ATMEYSD"/>
<organism evidence="7 8">
    <name type="scientific">Kalanchoe fedtschenkoi</name>
    <name type="common">Lavender scallops</name>
    <name type="synonym">South American air plant</name>
    <dbReference type="NCBI Taxonomy" id="63787"/>
    <lineage>
        <taxon>Eukaryota</taxon>
        <taxon>Viridiplantae</taxon>
        <taxon>Streptophyta</taxon>
        <taxon>Embryophyta</taxon>
        <taxon>Tracheophyta</taxon>
        <taxon>Spermatophyta</taxon>
        <taxon>Magnoliopsida</taxon>
        <taxon>eudicotyledons</taxon>
        <taxon>Gunneridae</taxon>
        <taxon>Pentapetalae</taxon>
        <taxon>Saxifragales</taxon>
        <taxon>Crassulaceae</taxon>
        <taxon>Kalanchoe</taxon>
    </lineage>
</organism>
<reference evidence="7" key="1">
    <citation type="submission" date="2021-01" db="UniProtKB">
        <authorList>
            <consortium name="EnsemblPlants"/>
        </authorList>
    </citation>
    <scope>IDENTIFICATION</scope>
</reference>
<evidence type="ECO:0000256" key="2">
    <source>
        <dbReference type="ARBA" id="ARBA00022723"/>
    </source>
</evidence>
<evidence type="ECO:0000313" key="7">
    <source>
        <dbReference type="EnsemblPlants" id="Kaladp0082s0189.1.v1.1"/>
    </source>
</evidence>
<evidence type="ECO:0000256" key="4">
    <source>
        <dbReference type="ARBA" id="ARBA00023004"/>
    </source>
</evidence>
<dbReference type="Pfam" id="PF14226">
    <property type="entry name" value="DIOX_N"/>
    <property type="match status" value="1"/>
</dbReference>
<name>A0A7N0USK9_KALFE</name>
<proteinExistence type="inferred from homology"/>
<evidence type="ECO:0000256" key="5">
    <source>
        <dbReference type="RuleBase" id="RU003682"/>
    </source>
</evidence>
<feature type="domain" description="Fe2OG dioxygenase" evidence="6">
    <location>
        <begin position="213"/>
        <end position="312"/>
    </location>
</feature>
<dbReference type="SUPFAM" id="SSF51197">
    <property type="entry name" value="Clavaminate synthase-like"/>
    <property type="match status" value="1"/>
</dbReference>
<evidence type="ECO:0000313" key="8">
    <source>
        <dbReference type="Proteomes" id="UP000594263"/>
    </source>
</evidence>
<dbReference type="InterPro" id="IPR026992">
    <property type="entry name" value="DIOX_N"/>
</dbReference>
<accession>A0A7N0USK9</accession>